<dbReference type="RefSeq" id="WP_057809694.1">
    <property type="nucleotide sequence ID" value="NZ_BJUD01000088.1"/>
</dbReference>
<dbReference type="SUPFAM" id="SSF55729">
    <property type="entry name" value="Acyl-CoA N-acyltransferases (Nat)"/>
    <property type="match status" value="1"/>
</dbReference>
<evidence type="ECO:0000313" key="7">
    <source>
        <dbReference type="Proteomes" id="UP000051139"/>
    </source>
</evidence>
<name>A0A0R2LDX0_9LACO</name>
<dbReference type="InterPro" id="IPR051531">
    <property type="entry name" value="N-acetyltransferase"/>
</dbReference>
<evidence type="ECO:0000256" key="3">
    <source>
        <dbReference type="ARBA" id="ARBA00038502"/>
    </source>
</evidence>
<comment type="caution">
    <text evidence="6">The sequence shown here is derived from an EMBL/GenBank/DDBJ whole genome shotgun (WGS) entry which is preliminary data.</text>
</comment>
<dbReference type="PANTHER" id="PTHR43792">
    <property type="entry name" value="GNAT FAMILY, PUTATIVE (AFU_ORTHOLOGUE AFUA_3G00765)-RELATED-RELATED"/>
    <property type="match status" value="1"/>
</dbReference>
<dbReference type="EMBL" id="BJUD01000088">
    <property type="protein sequence ID" value="GEK29646.1"/>
    <property type="molecule type" value="Genomic_DNA"/>
</dbReference>
<dbReference type="GO" id="GO:0016747">
    <property type="term" value="F:acyltransferase activity, transferring groups other than amino-acyl groups"/>
    <property type="evidence" value="ECO:0007669"/>
    <property type="project" value="InterPro"/>
</dbReference>
<evidence type="ECO:0000313" key="8">
    <source>
        <dbReference type="Proteomes" id="UP000321429"/>
    </source>
</evidence>
<dbReference type="PATRIC" id="fig|348151.3.peg.1444"/>
<dbReference type="Gene3D" id="3.40.630.30">
    <property type="match status" value="1"/>
</dbReference>
<evidence type="ECO:0000259" key="4">
    <source>
        <dbReference type="Pfam" id="PF13302"/>
    </source>
</evidence>
<reference evidence="5 8" key="2">
    <citation type="submission" date="2019-07" db="EMBL/GenBank/DDBJ databases">
        <title>Whole genome shotgun sequence of Lactobacillus siliginis NBRC 101315.</title>
        <authorList>
            <person name="Hosoyama A."/>
            <person name="Uohara A."/>
            <person name="Ohji S."/>
            <person name="Ichikawa N."/>
        </authorList>
    </citation>
    <scope>NUCLEOTIDE SEQUENCE [LARGE SCALE GENOMIC DNA]</scope>
    <source>
        <strain evidence="5 8">NBRC 101315</strain>
    </source>
</reference>
<reference evidence="6 7" key="1">
    <citation type="journal article" date="2015" name="Genome Announc.">
        <title>Expanding the biotechnology potential of lactobacilli through comparative genomics of 213 strains and associated genera.</title>
        <authorList>
            <person name="Sun Z."/>
            <person name="Harris H.M."/>
            <person name="McCann A."/>
            <person name="Guo C."/>
            <person name="Argimon S."/>
            <person name="Zhang W."/>
            <person name="Yang X."/>
            <person name="Jeffery I.B."/>
            <person name="Cooney J.C."/>
            <person name="Kagawa T.F."/>
            <person name="Liu W."/>
            <person name="Song Y."/>
            <person name="Salvetti E."/>
            <person name="Wrobel A."/>
            <person name="Rasinkangas P."/>
            <person name="Parkhill J."/>
            <person name="Rea M.C."/>
            <person name="O'Sullivan O."/>
            <person name="Ritari J."/>
            <person name="Douillard F.P."/>
            <person name="Paul Ross R."/>
            <person name="Yang R."/>
            <person name="Briner A.E."/>
            <person name="Felis G.E."/>
            <person name="de Vos W.M."/>
            <person name="Barrangou R."/>
            <person name="Klaenhammer T.R."/>
            <person name="Caufield P.W."/>
            <person name="Cui Y."/>
            <person name="Zhang H."/>
            <person name="O'Toole P.W."/>
        </authorList>
    </citation>
    <scope>NUCLEOTIDE SEQUENCE [LARGE SCALE GENOMIC DNA]</scope>
    <source>
        <strain evidence="6 7">DSM 22696</strain>
    </source>
</reference>
<evidence type="ECO:0000313" key="6">
    <source>
        <dbReference type="EMBL" id="KRN96436.1"/>
    </source>
</evidence>
<dbReference type="STRING" id="348151.IV55_GL001406"/>
<dbReference type="InterPro" id="IPR000182">
    <property type="entry name" value="GNAT_dom"/>
</dbReference>
<evidence type="ECO:0000313" key="5">
    <source>
        <dbReference type="EMBL" id="GEK29646.1"/>
    </source>
</evidence>
<sequence>MEFEKYHPIMTAHYVLDWLTTYKVKDVFALRHDASVAQASGRSVDTDIMATAAYVNHMMSLVMNNNALIWGVGDKVTNDYLGTFMLWDVSEKSAAVGYELLPAMQQQGVMGEVLTHMISFAFDELHLQQLIADTASDNAASQALLVAHGFTRQPDFNREDATVSGTPQLMWRFVLNAKER</sequence>
<feature type="domain" description="N-acetyltransferase" evidence="4">
    <location>
        <begin position="19"/>
        <end position="151"/>
    </location>
</feature>
<evidence type="ECO:0000256" key="1">
    <source>
        <dbReference type="ARBA" id="ARBA00022679"/>
    </source>
</evidence>
<organism evidence="6 7">
    <name type="scientific">Furfurilactobacillus siliginis</name>
    <dbReference type="NCBI Taxonomy" id="348151"/>
    <lineage>
        <taxon>Bacteria</taxon>
        <taxon>Bacillati</taxon>
        <taxon>Bacillota</taxon>
        <taxon>Bacilli</taxon>
        <taxon>Lactobacillales</taxon>
        <taxon>Lactobacillaceae</taxon>
        <taxon>Furfurilactobacillus</taxon>
    </lineage>
</organism>
<accession>A0A0R2LDX0</accession>
<dbReference type="Proteomes" id="UP000321429">
    <property type="component" value="Unassembled WGS sequence"/>
</dbReference>
<dbReference type="InterPro" id="IPR016181">
    <property type="entry name" value="Acyl_CoA_acyltransferase"/>
</dbReference>
<dbReference type="Pfam" id="PF13302">
    <property type="entry name" value="Acetyltransf_3"/>
    <property type="match status" value="1"/>
</dbReference>
<comment type="similarity">
    <text evidence="3">Belongs to the acetyltransferase family. RimJ subfamily.</text>
</comment>
<dbReference type="EMBL" id="JQCB01000004">
    <property type="protein sequence ID" value="KRN96436.1"/>
    <property type="molecule type" value="Genomic_DNA"/>
</dbReference>
<dbReference type="PANTHER" id="PTHR43792:SF8">
    <property type="entry name" value="[RIBOSOMAL PROTEIN US5]-ALANINE N-ACETYLTRANSFERASE"/>
    <property type="match status" value="1"/>
</dbReference>
<proteinExistence type="inferred from homology"/>
<keyword evidence="7" id="KW-1185">Reference proteome</keyword>
<keyword evidence="1 6" id="KW-0808">Transferase</keyword>
<dbReference type="Proteomes" id="UP000051139">
    <property type="component" value="Unassembled WGS sequence"/>
</dbReference>
<evidence type="ECO:0000256" key="2">
    <source>
        <dbReference type="ARBA" id="ARBA00023315"/>
    </source>
</evidence>
<protein>
    <submittedName>
        <fullName evidence="6">Alanine acetyl transferase</fullName>
    </submittedName>
    <submittedName>
        <fullName evidence="5">Alanine acetyltransferase</fullName>
    </submittedName>
</protein>
<keyword evidence="2" id="KW-0012">Acyltransferase</keyword>
<gene>
    <name evidence="6" type="ORF">IV55_GL001406</name>
    <name evidence="5" type="ORF">LSI01_19570</name>
</gene>
<dbReference type="AlphaFoldDB" id="A0A0R2LDX0"/>